<dbReference type="InterPro" id="IPR009003">
    <property type="entry name" value="Peptidase_S1_PA"/>
</dbReference>
<proteinExistence type="predicted"/>
<feature type="active site" description="Proton acceptor" evidence="1">
    <location>
        <position position="436"/>
    </location>
</feature>
<name>A0A2A4FTP1_9SPHN</name>
<dbReference type="CDD" id="cd00091">
    <property type="entry name" value="NUC"/>
    <property type="match status" value="1"/>
</dbReference>
<evidence type="ECO:0000313" key="6">
    <source>
        <dbReference type="Proteomes" id="UP000218934"/>
    </source>
</evidence>
<dbReference type="Gene3D" id="2.40.10.10">
    <property type="entry name" value="Trypsin-like serine proteases"/>
    <property type="match status" value="1"/>
</dbReference>
<dbReference type="KEGG" id="rdi:CMV14_20310"/>
<dbReference type="GO" id="GO:0016787">
    <property type="term" value="F:hydrolase activity"/>
    <property type="evidence" value="ECO:0007669"/>
    <property type="project" value="InterPro"/>
</dbReference>
<keyword evidence="6" id="KW-1185">Reference proteome</keyword>
<evidence type="ECO:0000259" key="3">
    <source>
        <dbReference type="SMART" id="SM00477"/>
    </source>
</evidence>
<dbReference type="InterPro" id="IPR044925">
    <property type="entry name" value="His-Me_finger_sf"/>
</dbReference>
<dbReference type="InterPro" id="IPR020821">
    <property type="entry name" value="ENPP1-3/EXOG-like_nuc-like"/>
</dbReference>
<keyword evidence="5" id="KW-0255">Endonuclease</keyword>
<dbReference type="InterPro" id="IPR044929">
    <property type="entry name" value="DNA/RNA_non-sp_Endonuclease_sf"/>
</dbReference>
<keyword evidence="5" id="KW-0378">Hydrolase</keyword>
<dbReference type="PANTHER" id="PTHR13966">
    <property type="entry name" value="ENDONUCLEASE RELATED"/>
    <property type="match status" value="1"/>
</dbReference>
<evidence type="ECO:0000259" key="4">
    <source>
        <dbReference type="SMART" id="SM00892"/>
    </source>
</evidence>
<dbReference type="AlphaFoldDB" id="A0A2A4FTP1"/>
<reference evidence="5 6" key="1">
    <citation type="submission" date="2017-09" db="EMBL/GenBank/DDBJ databases">
        <title>The Catabolism of 3,6-Dichlorosalicylic acid is Initiated by the Cytochrome P450 Monooxygenase DsmABC in Rhizorhabdus dicambivorans Ndbn-20.</title>
        <authorList>
            <person name="Na L."/>
        </authorList>
    </citation>
    <scope>NUCLEOTIDE SEQUENCE [LARGE SCALE GENOMIC DNA]</scope>
    <source>
        <strain evidence="5 6">Ndbn-20m</strain>
    </source>
</reference>
<evidence type="ECO:0000313" key="5">
    <source>
        <dbReference type="EMBL" id="PCE41100.1"/>
    </source>
</evidence>
<feature type="domain" description="DNA/RNA non-specific endonuclease/pyrophosphatase/phosphodiesterase" evidence="4">
    <location>
        <begin position="372"/>
        <end position="588"/>
    </location>
</feature>
<dbReference type="PANTHER" id="PTHR13966:SF5">
    <property type="entry name" value="ENDONUCLEASE G, MITOCHONDRIAL"/>
    <property type="match status" value="1"/>
</dbReference>
<dbReference type="EMBL" id="NWUF01000019">
    <property type="protein sequence ID" value="PCE41100.1"/>
    <property type="molecule type" value="Genomic_DNA"/>
</dbReference>
<feature type="binding site" evidence="2">
    <location>
        <position position="472"/>
    </location>
    <ligand>
        <name>Mg(2+)</name>
        <dbReference type="ChEBI" id="CHEBI:18420"/>
        <note>catalytic</note>
    </ligand>
</feature>
<keyword evidence="5" id="KW-0540">Nuclease</keyword>
<dbReference type="InterPro" id="IPR040255">
    <property type="entry name" value="Non-specific_endonuclease"/>
</dbReference>
<organism evidence="5 6">
    <name type="scientific">Rhizorhabdus dicambivorans</name>
    <dbReference type="NCBI Taxonomy" id="1850238"/>
    <lineage>
        <taxon>Bacteria</taxon>
        <taxon>Pseudomonadati</taxon>
        <taxon>Pseudomonadota</taxon>
        <taxon>Alphaproteobacteria</taxon>
        <taxon>Sphingomonadales</taxon>
        <taxon>Sphingomonadaceae</taxon>
        <taxon>Rhizorhabdus</taxon>
    </lineage>
</organism>
<dbReference type="GO" id="GO:0003676">
    <property type="term" value="F:nucleic acid binding"/>
    <property type="evidence" value="ECO:0007669"/>
    <property type="project" value="InterPro"/>
</dbReference>
<dbReference type="Pfam" id="PF01223">
    <property type="entry name" value="Endonuclease_NS"/>
    <property type="match status" value="1"/>
</dbReference>
<dbReference type="InterPro" id="IPR043504">
    <property type="entry name" value="Peptidase_S1_PA_chymotrypsin"/>
</dbReference>
<gene>
    <name evidence="5" type="ORF">COO09_17010</name>
</gene>
<dbReference type="SUPFAM" id="SSF50494">
    <property type="entry name" value="Trypsin-like serine proteases"/>
    <property type="match status" value="1"/>
</dbReference>
<feature type="domain" description="ENPP1-3/EXOG-like endonuclease/phosphodiesterase" evidence="3">
    <location>
        <begin position="373"/>
        <end position="595"/>
    </location>
</feature>
<keyword evidence="2" id="KW-0479">Metal-binding</keyword>
<protein>
    <submittedName>
        <fullName evidence="5">Endonuclease</fullName>
    </submittedName>
</protein>
<evidence type="ECO:0000256" key="1">
    <source>
        <dbReference type="PIRSR" id="PIRSR640255-1"/>
    </source>
</evidence>
<dbReference type="GO" id="GO:0004519">
    <property type="term" value="F:endonuclease activity"/>
    <property type="evidence" value="ECO:0007669"/>
    <property type="project" value="UniProtKB-KW"/>
</dbReference>
<dbReference type="SMART" id="SM00477">
    <property type="entry name" value="NUC"/>
    <property type="match status" value="1"/>
</dbReference>
<accession>A0A2A4FTP1</accession>
<dbReference type="GO" id="GO:0046872">
    <property type="term" value="F:metal ion binding"/>
    <property type="evidence" value="ECO:0007669"/>
    <property type="project" value="UniProtKB-KW"/>
</dbReference>
<dbReference type="SUPFAM" id="SSF54060">
    <property type="entry name" value="His-Me finger endonucleases"/>
    <property type="match status" value="1"/>
</dbReference>
<sequence length="619" mass="68084">MEVMERYIRSRGEAFLSRPNINAVGIGYKMVGGKRTDQLAVQFSVDSKVAVPESLDSEPIPETVSFEGVEFPTDVVQRSFKTDYQLVAAPQKDRRKQRLDPIVPGVSIGHRSATAGTLGAIVMDRQSGLPVMLSNWHVLHTPEGEIGDPVVQPGRYDDNRTDENVVGTLVRSHLGLAGDCAIASLDARHFDGTILDLGRAVNRIAKAELDDKVVKSGRTTGVTRGVVTRVSMVTQLNYGDGIVEKIGGFEISLDPNFRPPSDEISKGGDSGSAWMAIGADGKPSDIMIGLHFGGDAEDSDGEYALACQAHSVFEKLEIEPVPANATVQEVRAENVLATGYDPAFLGEELPLPTFTPTARKDLASLDEKAELRYCHFSVWLSRARRLPRMVAWNIDGATIQYLGRKGLDFVKDERGDLEDYQIGDELYAGNPFDRGHVARRADLCWGSDEEAARANRDSFYFTNMTPQHERFNQSKLKGLWGKLENAVFDEAEPDDLKVSLFAGPILASDDPHYTKPDEGLDVQVPTEFWKIVLFVDRGALALRGFILTQRDLVKKVVRAETLELDEFRWFQVPIADIGAKTGIRFPAVWNKLERLPAPQALGAGPAGARLIESDADFFA</sequence>
<dbReference type="SMART" id="SM00892">
    <property type="entry name" value="Endonuclease_NS"/>
    <property type="match status" value="1"/>
</dbReference>
<comment type="caution">
    <text evidence="5">The sequence shown here is derived from an EMBL/GenBank/DDBJ whole genome shotgun (WGS) entry which is preliminary data.</text>
</comment>
<evidence type="ECO:0000256" key="2">
    <source>
        <dbReference type="PIRSR" id="PIRSR640255-2"/>
    </source>
</evidence>
<dbReference type="InterPro" id="IPR001604">
    <property type="entry name" value="Endo_G_ENPP1-like_dom"/>
</dbReference>
<dbReference type="Proteomes" id="UP000218934">
    <property type="component" value="Unassembled WGS sequence"/>
</dbReference>
<dbReference type="OrthoDB" id="9811262at2"/>
<dbReference type="Gene3D" id="3.40.570.10">
    <property type="entry name" value="Extracellular Endonuclease, subunit A"/>
    <property type="match status" value="1"/>
</dbReference>